<sequence>MINILPNPEMPQLPHLETDRLYLRPLIPEDAPAMFAYGRLPEVAKLGGFPVNQSLVEVQTMIANDQTKSGNDLKLRIYAILDKATKQMIGTINFNQKVAPGVLAMGYVLHPDYWGQGLMPEAGQAMLKLGFEHFACHKIELIAFDYNTQSQKVAKKLGFTQEGRLRQRKAVDMVYRDAFIFGLLAEEWRSRQA</sequence>
<dbReference type="InterPro" id="IPR000182">
    <property type="entry name" value="GNAT_dom"/>
</dbReference>
<organism evidence="5 6">
    <name type="scientific">Streptococcus moroccensis</name>
    <dbReference type="NCBI Taxonomy" id="1451356"/>
    <lineage>
        <taxon>Bacteria</taxon>
        <taxon>Bacillati</taxon>
        <taxon>Bacillota</taxon>
        <taxon>Bacilli</taxon>
        <taxon>Lactobacillales</taxon>
        <taxon>Streptococcaceae</taxon>
        <taxon>Streptococcus</taxon>
    </lineage>
</organism>
<dbReference type="Gene3D" id="3.40.630.30">
    <property type="match status" value="1"/>
</dbReference>
<reference evidence="5 6" key="1">
    <citation type="submission" date="2023-07" db="EMBL/GenBank/DDBJ databases">
        <title>Genomic Encyclopedia of Type Strains, Phase IV (KMG-IV): sequencing the most valuable type-strain genomes for metagenomic binning, comparative biology and taxonomic classification.</title>
        <authorList>
            <person name="Goeker M."/>
        </authorList>
    </citation>
    <scope>NUCLEOTIDE SEQUENCE [LARGE SCALE GENOMIC DNA]</scope>
    <source>
        <strain evidence="5 6">DSM 105143</strain>
    </source>
</reference>
<evidence type="ECO:0000313" key="5">
    <source>
        <dbReference type="EMBL" id="MDQ0221530.1"/>
    </source>
</evidence>
<proteinExistence type="inferred from homology"/>
<evidence type="ECO:0000256" key="1">
    <source>
        <dbReference type="ARBA" id="ARBA00022679"/>
    </source>
</evidence>
<name>A0ABT9YNG6_9STRE</name>
<keyword evidence="2" id="KW-0012">Acyltransferase</keyword>
<accession>A0ABT9YNG6</accession>
<dbReference type="Proteomes" id="UP001223079">
    <property type="component" value="Unassembled WGS sequence"/>
</dbReference>
<dbReference type="PANTHER" id="PTHR43792">
    <property type="entry name" value="GNAT FAMILY, PUTATIVE (AFU_ORTHOLOGUE AFUA_3G00765)-RELATED-RELATED"/>
    <property type="match status" value="1"/>
</dbReference>
<dbReference type="InterPro" id="IPR016181">
    <property type="entry name" value="Acyl_CoA_acyltransferase"/>
</dbReference>
<dbReference type="PROSITE" id="PS51186">
    <property type="entry name" value="GNAT"/>
    <property type="match status" value="1"/>
</dbReference>
<dbReference type="PANTHER" id="PTHR43792:SF8">
    <property type="entry name" value="[RIBOSOMAL PROTEIN US5]-ALANINE N-ACETYLTRANSFERASE"/>
    <property type="match status" value="1"/>
</dbReference>
<evidence type="ECO:0000256" key="2">
    <source>
        <dbReference type="ARBA" id="ARBA00023315"/>
    </source>
</evidence>
<feature type="domain" description="N-acetyltransferase" evidence="4">
    <location>
        <begin position="21"/>
        <end position="178"/>
    </location>
</feature>
<dbReference type="Pfam" id="PF13302">
    <property type="entry name" value="Acetyltransf_3"/>
    <property type="match status" value="1"/>
</dbReference>
<comment type="similarity">
    <text evidence="3">Belongs to the acetyltransferase family. RimJ subfamily.</text>
</comment>
<keyword evidence="6" id="KW-1185">Reference proteome</keyword>
<keyword evidence="1" id="KW-0808">Transferase</keyword>
<dbReference type="EMBL" id="JAUSTM010000001">
    <property type="protein sequence ID" value="MDQ0221530.1"/>
    <property type="molecule type" value="Genomic_DNA"/>
</dbReference>
<evidence type="ECO:0000259" key="4">
    <source>
        <dbReference type="PROSITE" id="PS51186"/>
    </source>
</evidence>
<protein>
    <submittedName>
        <fullName evidence="5">RimJ/RimL family protein N-acetyltransferase</fullName>
    </submittedName>
</protein>
<evidence type="ECO:0000313" key="6">
    <source>
        <dbReference type="Proteomes" id="UP001223079"/>
    </source>
</evidence>
<evidence type="ECO:0000256" key="3">
    <source>
        <dbReference type="ARBA" id="ARBA00038502"/>
    </source>
</evidence>
<dbReference type="RefSeq" id="WP_307120770.1">
    <property type="nucleotide sequence ID" value="NZ_JAUSTM010000001.1"/>
</dbReference>
<gene>
    <name evidence="5" type="ORF">J2S23_000061</name>
</gene>
<dbReference type="SUPFAM" id="SSF55729">
    <property type="entry name" value="Acyl-CoA N-acyltransferases (Nat)"/>
    <property type="match status" value="1"/>
</dbReference>
<comment type="caution">
    <text evidence="5">The sequence shown here is derived from an EMBL/GenBank/DDBJ whole genome shotgun (WGS) entry which is preliminary data.</text>
</comment>
<dbReference type="InterPro" id="IPR051531">
    <property type="entry name" value="N-acetyltransferase"/>
</dbReference>